<dbReference type="PANTHER" id="PTHR43280">
    <property type="entry name" value="ARAC-FAMILY TRANSCRIPTIONAL REGULATOR"/>
    <property type="match status" value="1"/>
</dbReference>
<dbReference type="RefSeq" id="WP_119347978.1">
    <property type="nucleotide sequence ID" value="NZ_JBFHKJ010000094.1"/>
</dbReference>
<evidence type="ECO:0000259" key="4">
    <source>
        <dbReference type="PROSITE" id="PS01124"/>
    </source>
</evidence>
<dbReference type="EMBL" id="QWET01000001">
    <property type="protein sequence ID" value="RIH66952.1"/>
    <property type="molecule type" value="Genomic_DNA"/>
</dbReference>
<dbReference type="InterPro" id="IPR018060">
    <property type="entry name" value="HTH_AraC"/>
</dbReference>
<dbReference type="OrthoDB" id="2569619at2"/>
<dbReference type="InterPro" id="IPR011051">
    <property type="entry name" value="RmlC_Cupin_sf"/>
</dbReference>
<proteinExistence type="predicted"/>
<dbReference type="Gene3D" id="2.60.120.10">
    <property type="entry name" value="Jelly Rolls"/>
    <property type="match status" value="1"/>
</dbReference>
<evidence type="ECO:0000313" key="5">
    <source>
        <dbReference type="EMBL" id="RIH66952.1"/>
    </source>
</evidence>
<dbReference type="GO" id="GO:0003700">
    <property type="term" value="F:DNA-binding transcription factor activity"/>
    <property type="evidence" value="ECO:0007669"/>
    <property type="project" value="InterPro"/>
</dbReference>
<dbReference type="InterPro" id="IPR018062">
    <property type="entry name" value="HTH_AraC-typ_CS"/>
</dbReference>
<dbReference type="Proteomes" id="UP000266441">
    <property type="component" value="Unassembled WGS sequence"/>
</dbReference>
<keyword evidence="3" id="KW-0804">Transcription</keyword>
<name>A0A399D9E9_9BACT</name>
<dbReference type="PROSITE" id="PS00041">
    <property type="entry name" value="HTH_ARAC_FAMILY_1"/>
    <property type="match status" value="1"/>
</dbReference>
<dbReference type="SUPFAM" id="SSF46689">
    <property type="entry name" value="Homeodomain-like"/>
    <property type="match status" value="2"/>
</dbReference>
<organism evidence="5 6">
    <name type="scientific">Mariniphaga sediminis</name>
    <dbReference type="NCBI Taxonomy" id="1628158"/>
    <lineage>
        <taxon>Bacteria</taxon>
        <taxon>Pseudomonadati</taxon>
        <taxon>Bacteroidota</taxon>
        <taxon>Bacteroidia</taxon>
        <taxon>Marinilabiliales</taxon>
        <taxon>Prolixibacteraceae</taxon>
        <taxon>Mariniphaga</taxon>
    </lineage>
</organism>
<keyword evidence="1" id="KW-0805">Transcription regulation</keyword>
<sequence>MLPVFQKIEANFNHSFYVEHMKFKYFPNPLQFHPDIELLLVIRGTGTRIVGDSIERFNPGDLVLIGENVPHVWYSDKKYMRKDNNLSSEIIFVLFKKDVFGESFWQLPESKSILDLIQLSQRGIKIEGKTKIPVSAFMKSISKASGFKRIALLFSMLEEIASGKEYQLLSSPTARGMINQHDSDRLNKVYKYIISNYQEDLSLEKAASIANLSPAVFCRYFKKRTNKTFIQFLNEIRIKHACRLLVEEDHSVASICYTCGYTSVSYFIKKFKEITGYTPLNYKKRFNDKMLSI</sequence>
<dbReference type="Gene3D" id="1.10.10.60">
    <property type="entry name" value="Homeodomain-like"/>
    <property type="match status" value="2"/>
</dbReference>
<dbReference type="PROSITE" id="PS01124">
    <property type="entry name" value="HTH_ARAC_FAMILY_2"/>
    <property type="match status" value="1"/>
</dbReference>
<dbReference type="PANTHER" id="PTHR43280:SF2">
    <property type="entry name" value="HTH-TYPE TRANSCRIPTIONAL REGULATOR EXSA"/>
    <property type="match status" value="1"/>
</dbReference>
<dbReference type="SMART" id="SM00342">
    <property type="entry name" value="HTH_ARAC"/>
    <property type="match status" value="1"/>
</dbReference>
<evidence type="ECO:0000256" key="3">
    <source>
        <dbReference type="ARBA" id="ARBA00023163"/>
    </source>
</evidence>
<dbReference type="GO" id="GO:0043565">
    <property type="term" value="F:sequence-specific DNA binding"/>
    <property type="evidence" value="ECO:0007669"/>
    <property type="project" value="InterPro"/>
</dbReference>
<protein>
    <submittedName>
        <fullName evidence="5">AraC family transcriptional regulator</fullName>
    </submittedName>
</protein>
<keyword evidence="6" id="KW-1185">Reference proteome</keyword>
<dbReference type="SUPFAM" id="SSF51182">
    <property type="entry name" value="RmlC-like cupins"/>
    <property type="match status" value="1"/>
</dbReference>
<gene>
    <name evidence="5" type="ORF">D1164_00530</name>
</gene>
<feature type="domain" description="HTH araC/xylS-type" evidence="4">
    <location>
        <begin position="187"/>
        <end position="285"/>
    </location>
</feature>
<keyword evidence="2" id="KW-0238">DNA-binding</keyword>
<dbReference type="Pfam" id="PF12833">
    <property type="entry name" value="HTH_18"/>
    <property type="match status" value="1"/>
</dbReference>
<reference evidence="5 6" key="1">
    <citation type="journal article" date="2015" name="Int. J. Syst. Evol. Microbiol.">
        <title>Mariniphaga sediminis sp. nov., isolated from coastal sediment.</title>
        <authorList>
            <person name="Wang F.Q."/>
            <person name="Shen Q.Y."/>
            <person name="Chen G.J."/>
            <person name="Du Z.J."/>
        </authorList>
    </citation>
    <scope>NUCLEOTIDE SEQUENCE [LARGE SCALE GENOMIC DNA]</scope>
    <source>
        <strain evidence="5 6">SY21</strain>
    </source>
</reference>
<evidence type="ECO:0000313" key="6">
    <source>
        <dbReference type="Proteomes" id="UP000266441"/>
    </source>
</evidence>
<evidence type="ECO:0000256" key="2">
    <source>
        <dbReference type="ARBA" id="ARBA00023125"/>
    </source>
</evidence>
<accession>A0A399D9E9</accession>
<evidence type="ECO:0000256" key="1">
    <source>
        <dbReference type="ARBA" id="ARBA00023015"/>
    </source>
</evidence>
<dbReference type="InterPro" id="IPR014710">
    <property type="entry name" value="RmlC-like_jellyroll"/>
</dbReference>
<dbReference type="InterPro" id="IPR009057">
    <property type="entry name" value="Homeodomain-like_sf"/>
</dbReference>
<comment type="caution">
    <text evidence="5">The sequence shown here is derived from an EMBL/GenBank/DDBJ whole genome shotgun (WGS) entry which is preliminary data.</text>
</comment>
<dbReference type="AlphaFoldDB" id="A0A399D9E9"/>